<gene>
    <name evidence="2" type="ORF">H9945_01425</name>
</gene>
<organism evidence="2 3">
    <name type="scientific">Candidatus Gemmiger avicola</name>
    <dbReference type="NCBI Taxonomy" id="2838605"/>
    <lineage>
        <taxon>Bacteria</taxon>
        <taxon>Bacillati</taxon>
        <taxon>Bacillota</taxon>
        <taxon>Clostridia</taxon>
        <taxon>Eubacteriales</taxon>
        <taxon>Gemmiger</taxon>
    </lineage>
</organism>
<dbReference type="AlphaFoldDB" id="A0A9D2M569"/>
<evidence type="ECO:0000313" key="2">
    <source>
        <dbReference type="EMBL" id="HJB41143.1"/>
    </source>
</evidence>
<accession>A0A9D2M569</accession>
<dbReference type="SUPFAM" id="SSF47090">
    <property type="entry name" value="PGBD-like"/>
    <property type="match status" value="5"/>
</dbReference>
<feature type="domain" description="Peptidoglycan binding-like" evidence="1">
    <location>
        <begin position="47"/>
        <end position="103"/>
    </location>
</feature>
<comment type="caution">
    <text evidence="2">The sequence shown here is derived from an EMBL/GenBank/DDBJ whole genome shotgun (WGS) entry which is preliminary data.</text>
</comment>
<dbReference type="InterPro" id="IPR002477">
    <property type="entry name" value="Peptidoglycan-bd-like"/>
</dbReference>
<feature type="domain" description="Peptidoglycan binding-like" evidence="1">
    <location>
        <begin position="406"/>
        <end position="466"/>
    </location>
</feature>
<sequence length="472" mass="48518">MPSTYIYVSVKRLAQLTSEGESLGGVQTGGSWPGVTLRRGDTGLYVELVQFWLGGLALYEESLPAVTVDGNFGAGTEAAVRAFQSQAGLAVDGVVGRATWQALFEAWAAVQSDAGGTAYPGSPLRAGARGDAVRLIQLWLLVAASQYDLPTVTPDGIFGAGTTAGVRAFQDLTGLAVDGVVGRETWALLQQVALAVLNNLVEPGVLPGVFPGTLRPGDTGTPVRAVQYYLRLLAAYYAGLPAPAVDGIFGPATQDAVEAWQEEAGLAVDGIVGPLTWRSIYDNAMRLSASGPVARLSPLPAPASVLQPGESGASVAVLRQLLDFLAQWLPDLRAAGAGETFDAETETALRAAQAAFGLPVTGVVDTADWQAFTRAAAALFAVTPGTATPRPAGVWPGNALAAGSAGPAVHTLQSWLNAVAASWPGAAFVAETGFLDAATVQALDAFQLAVDLRPLGLVDDATWEALAAAAQT</sequence>
<dbReference type="Pfam" id="PF01471">
    <property type="entry name" value="PG_binding_1"/>
    <property type="match status" value="5"/>
</dbReference>
<evidence type="ECO:0000259" key="1">
    <source>
        <dbReference type="Pfam" id="PF01471"/>
    </source>
</evidence>
<reference evidence="2" key="1">
    <citation type="journal article" date="2021" name="PeerJ">
        <title>Extensive microbial diversity within the chicken gut microbiome revealed by metagenomics and culture.</title>
        <authorList>
            <person name="Gilroy R."/>
            <person name="Ravi A."/>
            <person name="Getino M."/>
            <person name="Pursley I."/>
            <person name="Horton D.L."/>
            <person name="Alikhan N.F."/>
            <person name="Baker D."/>
            <person name="Gharbi K."/>
            <person name="Hall N."/>
            <person name="Watson M."/>
            <person name="Adriaenssens E.M."/>
            <person name="Foster-Nyarko E."/>
            <person name="Jarju S."/>
            <person name="Secka A."/>
            <person name="Antonio M."/>
            <person name="Oren A."/>
            <person name="Chaudhuri R.R."/>
            <person name="La Ragione R."/>
            <person name="Hildebrand F."/>
            <person name="Pallen M.J."/>
        </authorList>
    </citation>
    <scope>NUCLEOTIDE SEQUENCE</scope>
    <source>
        <strain evidence="2">ChiBcec8-13705</strain>
    </source>
</reference>
<dbReference type="Proteomes" id="UP000886803">
    <property type="component" value="Unassembled WGS sequence"/>
</dbReference>
<name>A0A9D2M569_9FIRM</name>
<feature type="domain" description="Peptidoglycan binding-like" evidence="1">
    <location>
        <begin position="314"/>
        <end position="371"/>
    </location>
</feature>
<dbReference type="InterPro" id="IPR036366">
    <property type="entry name" value="PGBDSf"/>
</dbReference>
<dbReference type="InterPro" id="IPR036365">
    <property type="entry name" value="PGBD-like_sf"/>
</dbReference>
<protein>
    <submittedName>
        <fullName evidence="2">Peptidoglycan-binding protein</fullName>
    </submittedName>
</protein>
<reference evidence="2" key="2">
    <citation type="submission" date="2021-04" db="EMBL/GenBank/DDBJ databases">
        <authorList>
            <person name="Gilroy R."/>
        </authorList>
    </citation>
    <scope>NUCLEOTIDE SEQUENCE</scope>
    <source>
        <strain evidence="2">ChiBcec8-13705</strain>
    </source>
</reference>
<feature type="domain" description="Peptidoglycan binding-like" evidence="1">
    <location>
        <begin position="220"/>
        <end position="279"/>
    </location>
</feature>
<dbReference type="Gene3D" id="1.10.101.10">
    <property type="entry name" value="PGBD-like superfamily/PGBD"/>
    <property type="match status" value="5"/>
</dbReference>
<evidence type="ECO:0000313" key="3">
    <source>
        <dbReference type="Proteomes" id="UP000886803"/>
    </source>
</evidence>
<feature type="domain" description="Peptidoglycan binding-like" evidence="1">
    <location>
        <begin position="129"/>
        <end position="189"/>
    </location>
</feature>
<proteinExistence type="predicted"/>
<dbReference type="EMBL" id="DWYG01000014">
    <property type="protein sequence ID" value="HJB41143.1"/>
    <property type="molecule type" value="Genomic_DNA"/>
</dbReference>